<dbReference type="Gene3D" id="3.40.5.90">
    <property type="entry name" value="CDGSH iron-sulfur domain, mitoNEET-type"/>
    <property type="match status" value="2"/>
</dbReference>
<gene>
    <name evidence="8" type="ORF">ANDGO_04063</name>
</gene>
<keyword evidence="2" id="KW-0479">Metal-binding</keyword>
<accession>A0A8K0F4G9</accession>
<dbReference type="SMART" id="SM00704">
    <property type="entry name" value="ZnF_CDGSH"/>
    <property type="match status" value="2"/>
</dbReference>
<dbReference type="EMBL" id="VRVR01000029">
    <property type="protein sequence ID" value="KAF0852557.1"/>
    <property type="molecule type" value="Genomic_DNA"/>
</dbReference>
<evidence type="ECO:0000313" key="9">
    <source>
        <dbReference type="Proteomes" id="UP000799049"/>
    </source>
</evidence>
<evidence type="ECO:0000256" key="6">
    <source>
        <dbReference type="SAM" id="MobiDB-lite"/>
    </source>
</evidence>
<feature type="domain" description="Iron-binding zinc finger CDGSH type" evidence="7">
    <location>
        <begin position="24"/>
        <end position="59"/>
    </location>
</feature>
<dbReference type="Proteomes" id="UP000799049">
    <property type="component" value="Unassembled WGS sequence"/>
</dbReference>
<dbReference type="InterPro" id="IPR018967">
    <property type="entry name" value="FeS-contain_CDGSH-typ"/>
</dbReference>
<evidence type="ECO:0000256" key="5">
    <source>
        <dbReference type="ARBA" id="ARBA00034078"/>
    </source>
</evidence>
<dbReference type="AlphaFoldDB" id="A0A8K0F4G9"/>
<evidence type="ECO:0000259" key="7">
    <source>
        <dbReference type="SMART" id="SM00704"/>
    </source>
</evidence>
<reference evidence="8" key="1">
    <citation type="submission" date="2019-09" db="EMBL/GenBank/DDBJ databases">
        <title>The Mitochondrial Proteome of the Jakobid, Andalucia godoyi, a Protist With the Most Gene-Rich and Bacteria-Like Mitochondrial Genome.</title>
        <authorList>
            <person name="Gray M.W."/>
            <person name="Burger G."/>
            <person name="Derelle R."/>
            <person name="Klimes V."/>
            <person name="Leger M."/>
            <person name="Sarrasin M."/>
            <person name="Vlcek C."/>
            <person name="Roger A.J."/>
            <person name="Elias M."/>
            <person name="Lang B.F."/>
        </authorList>
    </citation>
    <scope>NUCLEOTIDE SEQUENCE</scope>
    <source>
        <strain evidence="8">And28</strain>
    </source>
</reference>
<evidence type="ECO:0000313" key="8">
    <source>
        <dbReference type="EMBL" id="KAF0852557.1"/>
    </source>
</evidence>
<comment type="cofactor">
    <cofactor evidence="5">
        <name>[2Fe-2S] cluster</name>
        <dbReference type="ChEBI" id="CHEBI:190135"/>
    </cofactor>
</comment>
<evidence type="ECO:0000256" key="3">
    <source>
        <dbReference type="ARBA" id="ARBA00023004"/>
    </source>
</evidence>
<dbReference type="GO" id="GO:0005739">
    <property type="term" value="C:mitochondrion"/>
    <property type="evidence" value="ECO:0007669"/>
    <property type="project" value="TreeGrafter"/>
</dbReference>
<dbReference type="OrthoDB" id="15717at2759"/>
<evidence type="ECO:0000256" key="2">
    <source>
        <dbReference type="ARBA" id="ARBA00022723"/>
    </source>
</evidence>
<organism evidence="8 9">
    <name type="scientific">Andalucia godoyi</name>
    <name type="common">Flagellate</name>
    <dbReference type="NCBI Taxonomy" id="505711"/>
    <lineage>
        <taxon>Eukaryota</taxon>
        <taxon>Discoba</taxon>
        <taxon>Jakobida</taxon>
        <taxon>Andalucina</taxon>
        <taxon>Andaluciidae</taxon>
        <taxon>Andalucia</taxon>
    </lineage>
</organism>
<feature type="region of interest" description="Disordered" evidence="6">
    <location>
        <begin position="95"/>
        <end position="141"/>
    </location>
</feature>
<evidence type="ECO:0000256" key="1">
    <source>
        <dbReference type="ARBA" id="ARBA00022714"/>
    </source>
</evidence>
<dbReference type="GO" id="GO:0051537">
    <property type="term" value="F:2 iron, 2 sulfur cluster binding"/>
    <property type="evidence" value="ECO:0007669"/>
    <property type="project" value="UniProtKB-KW"/>
</dbReference>
<dbReference type="PANTHER" id="PTHR46491">
    <property type="entry name" value="CDGSH IRON SULFUR DOMAIN PROTEIN HOMOLOG"/>
    <property type="match status" value="1"/>
</dbReference>
<feature type="domain" description="Iron-binding zinc finger CDGSH type" evidence="7">
    <location>
        <begin position="60"/>
        <end position="96"/>
    </location>
</feature>
<dbReference type="Pfam" id="PF09360">
    <property type="entry name" value="zf-CDGSH"/>
    <property type="match status" value="1"/>
</dbReference>
<proteinExistence type="predicted"/>
<evidence type="ECO:0000256" key="4">
    <source>
        <dbReference type="ARBA" id="ARBA00023014"/>
    </source>
</evidence>
<keyword evidence="9" id="KW-1185">Reference proteome</keyword>
<dbReference type="GO" id="GO:0046872">
    <property type="term" value="F:metal ion binding"/>
    <property type="evidence" value="ECO:0007669"/>
    <property type="project" value="UniProtKB-KW"/>
</dbReference>
<sequence length="141" mass="15662">MTEECKHAAFDIEDLPRCAKPHLIRVHLEPNVEYKWCSCGLSSEEPYCDGRSCIGTGFEPCVFRIEKAQTWHALCACKRTRNPPFCDGSHIYAEWAKPKPPKEPILPSSSPSSDPSLDKKDSPKTPESAALRSDVADGNES</sequence>
<name>A0A8K0F4G9_ANDGO</name>
<feature type="compositionally biased region" description="Low complexity" evidence="6">
    <location>
        <begin position="105"/>
        <end position="115"/>
    </location>
</feature>
<keyword evidence="4" id="KW-0411">Iron-sulfur</keyword>
<dbReference type="InterPro" id="IPR042216">
    <property type="entry name" value="MitoNEET_CISD"/>
</dbReference>
<dbReference type="InterPro" id="IPR052950">
    <property type="entry name" value="CISD"/>
</dbReference>
<comment type="caution">
    <text evidence="8">The sequence shown here is derived from an EMBL/GenBank/DDBJ whole genome shotgun (WGS) entry which is preliminary data.</text>
</comment>
<protein>
    <submittedName>
        <fullName evidence="8">AgCISD_1 putative mitochondrial CDGSH iron-sulfur domain-containing protein</fullName>
    </submittedName>
</protein>
<keyword evidence="3" id="KW-0408">Iron</keyword>
<dbReference type="PANTHER" id="PTHR46491:SF3">
    <property type="entry name" value="CDGSH IRON-SULFUR DOMAIN-CONTAINING PROTEIN 3, MITOCHONDRIAL"/>
    <property type="match status" value="1"/>
</dbReference>
<keyword evidence="1" id="KW-0001">2Fe-2S</keyword>